<evidence type="ECO:0000256" key="1">
    <source>
        <dbReference type="ARBA" id="ARBA00004651"/>
    </source>
</evidence>
<gene>
    <name evidence="8" type="ORF">N869_07455</name>
</gene>
<evidence type="ECO:0000256" key="2">
    <source>
        <dbReference type="ARBA" id="ARBA00022448"/>
    </source>
</evidence>
<evidence type="ECO:0008006" key="10">
    <source>
        <dbReference type="Google" id="ProtNLM"/>
    </source>
</evidence>
<dbReference type="Pfam" id="PF07690">
    <property type="entry name" value="MFS_1"/>
    <property type="match status" value="1"/>
</dbReference>
<keyword evidence="3" id="KW-1003">Cell membrane</keyword>
<dbReference type="PANTHER" id="PTHR23517">
    <property type="entry name" value="RESISTANCE PROTEIN MDTM, PUTATIVE-RELATED-RELATED"/>
    <property type="match status" value="1"/>
</dbReference>
<feature type="transmembrane region" description="Helical" evidence="7">
    <location>
        <begin position="221"/>
        <end position="242"/>
    </location>
</feature>
<name>A0A0A0C2R7_9CELL</name>
<feature type="transmembrane region" description="Helical" evidence="7">
    <location>
        <begin position="288"/>
        <end position="306"/>
    </location>
</feature>
<feature type="transmembrane region" description="Helical" evidence="7">
    <location>
        <begin position="74"/>
        <end position="92"/>
    </location>
</feature>
<feature type="transmembrane region" description="Helical" evidence="7">
    <location>
        <begin position="383"/>
        <end position="402"/>
    </location>
</feature>
<comment type="caution">
    <text evidence="8">The sequence shown here is derived from an EMBL/GenBank/DDBJ whole genome shotgun (WGS) entry which is preliminary data.</text>
</comment>
<dbReference type="AlphaFoldDB" id="A0A0A0C2R7"/>
<organism evidence="8 9">
    <name type="scientific">Cellulomonas bogoriensis 69B4 = DSM 16987</name>
    <dbReference type="NCBI Taxonomy" id="1386082"/>
    <lineage>
        <taxon>Bacteria</taxon>
        <taxon>Bacillati</taxon>
        <taxon>Actinomycetota</taxon>
        <taxon>Actinomycetes</taxon>
        <taxon>Micrococcales</taxon>
        <taxon>Cellulomonadaceae</taxon>
        <taxon>Cellulomonas</taxon>
    </lineage>
</organism>
<feature type="transmembrane region" description="Helical" evidence="7">
    <location>
        <begin position="312"/>
        <end position="335"/>
    </location>
</feature>
<dbReference type="Proteomes" id="UP000054314">
    <property type="component" value="Unassembled WGS sequence"/>
</dbReference>
<evidence type="ECO:0000256" key="3">
    <source>
        <dbReference type="ARBA" id="ARBA00022475"/>
    </source>
</evidence>
<dbReference type="GO" id="GO:0022857">
    <property type="term" value="F:transmembrane transporter activity"/>
    <property type="evidence" value="ECO:0007669"/>
    <property type="project" value="InterPro"/>
</dbReference>
<feature type="transmembrane region" description="Helical" evidence="7">
    <location>
        <begin position="161"/>
        <end position="182"/>
    </location>
</feature>
<feature type="transmembrane region" description="Helical" evidence="7">
    <location>
        <begin position="254"/>
        <end position="276"/>
    </location>
</feature>
<keyword evidence="4 7" id="KW-0812">Transmembrane</keyword>
<dbReference type="EMBL" id="AXCZ01000031">
    <property type="protein sequence ID" value="KGM13649.1"/>
    <property type="molecule type" value="Genomic_DNA"/>
</dbReference>
<evidence type="ECO:0000256" key="7">
    <source>
        <dbReference type="SAM" id="Phobius"/>
    </source>
</evidence>
<dbReference type="Gene3D" id="1.20.1250.20">
    <property type="entry name" value="MFS general substrate transporter like domains"/>
    <property type="match status" value="1"/>
</dbReference>
<feature type="transmembrane region" description="Helical" evidence="7">
    <location>
        <begin position="356"/>
        <end position="377"/>
    </location>
</feature>
<dbReference type="InterPro" id="IPR011701">
    <property type="entry name" value="MFS"/>
</dbReference>
<evidence type="ECO:0000256" key="4">
    <source>
        <dbReference type="ARBA" id="ARBA00022692"/>
    </source>
</evidence>
<dbReference type="InterPro" id="IPR036259">
    <property type="entry name" value="MFS_trans_sf"/>
</dbReference>
<evidence type="ECO:0000313" key="9">
    <source>
        <dbReference type="Proteomes" id="UP000054314"/>
    </source>
</evidence>
<keyword evidence="9" id="KW-1185">Reference proteome</keyword>
<evidence type="ECO:0000256" key="6">
    <source>
        <dbReference type="ARBA" id="ARBA00023136"/>
    </source>
</evidence>
<dbReference type="InterPro" id="IPR050171">
    <property type="entry name" value="MFS_Transporters"/>
</dbReference>
<evidence type="ECO:0000313" key="8">
    <source>
        <dbReference type="EMBL" id="KGM13649.1"/>
    </source>
</evidence>
<keyword evidence="5 7" id="KW-1133">Transmembrane helix</keyword>
<comment type="subcellular location">
    <subcellularLocation>
        <location evidence="1">Cell membrane</location>
        <topology evidence="1">Multi-pass membrane protein</topology>
    </subcellularLocation>
</comment>
<dbReference type="GO" id="GO:0005886">
    <property type="term" value="C:plasma membrane"/>
    <property type="evidence" value="ECO:0007669"/>
    <property type="project" value="UniProtKB-SubCell"/>
</dbReference>
<dbReference type="SUPFAM" id="SSF103473">
    <property type="entry name" value="MFS general substrate transporter"/>
    <property type="match status" value="1"/>
</dbReference>
<proteinExistence type="predicted"/>
<protein>
    <recommendedName>
        <fullName evidence="10">MFS transporter</fullName>
    </recommendedName>
</protein>
<accession>A0A0A0C2R7</accession>
<sequence length="422" mass="43491">MRGRGKLQRNVAVGLSILSFGTGISTSLLLIYLVQVRSASPFAAATTMSVAAICGIVVGPVLGRQADRLDPFRLYPLLVGTMAVATALLVVVPLPVALSLVCLLTACGRGSAATLHALIGREVPLEQRVTYRAVLKSWANAATVGGVGVGGLILASGRPVAFYAGFVGEAITLVVAGLLVAAAKRHSEQTLRAACGTGAGTQTTPDPAPGAIANPLRNRPFVLLTLVNAVLMTYVSVIAVALPLQVTTSPTMPIWIVSVAMVSHAVGVIIFQISAARRVRTIADAARYSRRAGLCFGGAVLFFPLASRTTSLALIVVLAAVMAVLLVAGEVWYAASAWELVYGLAPRHHLGAYQGVHSTGLDLSMIVAPILFAWMVGSGGGSAWYALAAALAVAGAAVRPLATAMRRQHDPAAIAPLGSGRR</sequence>
<dbReference type="PANTHER" id="PTHR23517:SF3">
    <property type="entry name" value="INTEGRAL MEMBRANE TRANSPORT PROTEIN"/>
    <property type="match status" value="1"/>
</dbReference>
<keyword evidence="2" id="KW-0813">Transport</keyword>
<feature type="transmembrane region" description="Helical" evidence="7">
    <location>
        <begin position="40"/>
        <end position="62"/>
    </location>
</feature>
<evidence type="ECO:0000256" key="5">
    <source>
        <dbReference type="ARBA" id="ARBA00022989"/>
    </source>
</evidence>
<keyword evidence="6 7" id="KW-0472">Membrane</keyword>
<reference evidence="8 9" key="1">
    <citation type="submission" date="2013-08" db="EMBL/GenBank/DDBJ databases">
        <title>Genome sequencing of Cellulomonas bogoriensis 69B4.</title>
        <authorList>
            <person name="Chen F."/>
            <person name="Li Y."/>
            <person name="Wang G."/>
        </authorList>
    </citation>
    <scope>NUCLEOTIDE SEQUENCE [LARGE SCALE GENOMIC DNA]</scope>
    <source>
        <strain evidence="8 9">69B4</strain>
    </source>
</reference>
<feature type="transmembrane region" description="Helical" evidence="7">
    <location>
        <begin position="12"/>
        <end position="34"/>
    </location>
</feature>